<name>A0ACC3B429_9EURO</name>
<accession>A0ACC3B429</accession>
<protein>
    <submittedName>
        <fullName evidence="1">Uncharacterized protein</fullName>
    </submittedName>
</protein>
<evidence type="ECO:0000313" key="1">
    <source>
        <dbReference type="EMBL" id="KAK1145168.1"/>
    </source>
</evidence>
<comment type="caution">
    <text evidence="1">The sequence shown here is derived from an EMBL/GenBank/DDBJ whole genome shotgun (WGS) entry which is preliminary data.</text>
</comment>
<keyword evidence="2" id="KW-1185">Reference proteome</keyword>
<gene>
    <name evidence="1" type="ORF">N8T08_004601</name>
</gene>
<reference evidence="1 2" key="1">
    <citation type="journal article" date="2023" name="ACS Omega">
        <title>Identification of the Neoaspergillic Acid Biosynthesis Gene Cluster by Establishing an In Vitro CRISPR-Ribonucleoprotein Genetic System in Aspergillus melleus.</title>
        <authorList>
            <person name="Yuan B."/>
            <person name="Grau M.F."/>
            <person name="Murata R.M."/>
            <person name="Torok T."/>
            <person name="Venkateswaran K."/>
            <person name="Stajich J.E."/>
            <person name="Wang C.C.C."/>
        </authorList>
    </citation>
    <scope>NUCLEOTIDE SEQUENCE [LARGE SCALE GENOMIC DNA]</scope>
    <source>
        <strain evidence="1 2">IMV 1140</strain>
    </source>
</reference>
<evidence type="ECO:0000313" key="2">
    <source>
        <dbReference type="Proteomes" id="UP001177260"/>
    </source>
</evidence>
<dbReference type="Proteomes" id="UP001177260">
    <property type="component" value="Unassembled WGS sequence"/>
</dbReference>
<dbReference type="EMBL" id="JAOPJF010000026">
    <property type="protein sequence ID" value="KAK1145168.1"/>
    <property type="molecule type" value="Genomic_DNA"/>
</dbReference>
<organism evidence="1 2">
    <name type="scientific">Aspergillus melleus</name>
    <dbReference type="NCBI Taxonomy" id="138277"/>
    <lineage>
        <taxon>Eukaryota</taxon>
        <taxon>Fungi</taxon>
        <taxon>Dikarya</taxon>
        <taxon>Ascomycota</taxon>
        <taxon>Pezizomycotina</taxon>
        <taxon>Eurotiomycetes</taxon>
        <taxon>Eurotiomycetidae</taxon>
        <taxon>Eurotiales</taxon>
        <taxon>Aspergillaceae</taxon>
        <taxon>Aspergillus</taxon>
        <taxon>Aspergillus subgen. Circumdati</taxon>
    </lineage>
</organism>
<proteinExistence type="predicted"/>
<sequence length="112" mass="12548">MASTPDIAIVAQLILTEACKGHWIVAFRQSSTFSSANLEQNKLQWIENRSDNVLDNIKEPYGTTRTVYFWSVLWDYARRGYIEKASTTGVSIDRLLSQMTKAQSEGDNGKGG</sequence>